<dbReference type="EMBL" id="MNAD01001693">
    <property type="protein sequence ID" value="OJT02201.1"/>
    <property type="molecule type" value="Genomic_DNA"/>
</dbReference>
<dbReference type="SUPFAM" id="SSF48264">
    <property type="entry name" value="Cytochrome P450"/>
    <property type="match status" value="1"/>
</dbReference>
<evidence type="ECO:0000256" key="2">
    <source>
        <dbReference type="ARBA" id="ARBA00005179"/>
    </source>
</evidence>
<keyword evidence="4" id="KW-0349">Heme</keyword>
<dbReference type="InterPro" id="IPR001128">
    <property type="entry name" value="Cyt_P450"/>
</dbReference>
<keyword evidence="6" id="KW-0560">Oxidoreductase</keyword>
<dbReference type="GO" id="GO:0020037">
    <property type="term" value="F:heme binding"/>
    <property type="evidence" value="ECO:0007669"/>
    <property type="project" value="InterPro"/>
</dbReference>
<keyword evidence="9" id="KW-0812">Transmembrane</keyword>
<dbReference type="Gene3D" id="1.10.630.10">
    <property type="entry name" value="Cytochrome P450"/>
    <property type="match status" value="1"/>
</dbReference>
<evidence type="ECO:0000313" key="10">
    <source>
        <dbReference type="EMBL" id="OJT02201.1"/>
    </source>
</evidence>
<dbReference type="OrthoDB" id="1470350at2759"/>
<comment type="pathway">
    <text evidence="2">Secondary metabolite biosynthesis.</text>
</comment>
<evidence type="ECO:0000256" key="7">
    <source>
        <dbReference type="ARBA" id="ARBA00023004"/>
    </source>
</evidence>
<keyword evidence="7" id="KW-0408">Iron</keyword>
<comment type="similarity">
    <text evidence="3">Belongs to the cytochrome P450 family.</text>
</comment>
<protein>
    <recommendedName>
        <fullName evidence="12">Cytochrome P450</fullName>
    </recommendedName>
</protein>
<dbReference type="Proteomes" id="UP000184267">
    <property type="component" value="Unassembled WGS sequence"/>
</dbReference>
<proteinExistence type="inferred from homology"/>
<evidence type="ECO:0000256" key="9">
    <source>
        <dbReference type="SAM" id="Phobius"/>
    </source>
</evidence>
<dbReference type="PANTHER" id="PTHR24305">
    <property type="entry name" value="CYTOCHROME P450"/>
    <property type="match status" value="1"/>
</dbReference>
<comment type="caution">
    <text evidence="10">The sequence shown here is derived from an EMBL/GenBank/DDBJ whole genome shotgun (WGS) entry which is preliminary data.</text>
</comment>
<dbReference type="STRING" id="154538.A0A1M2V3M5"/>
<evidence type="ECO:0000313" key="11">
    <source>
        <dbReference type="Proteomes" id="UP000184267"/>
    </source>
</evidence>
<keyword evidence="9" id="KW-0472">Membrane</keyword>
<keyword evidence="9" id="KW-1133">Transmembrane helix</keyword>
<dbReference type="OMA" id="WGHYLLP"/>
<dbReference type="GO" id="GO:0005506">
    <property type="term" value="F:iron ion binding"/>
    <property type="evidence" value="ECO:0007669"/>
    <property type="project" value="InterPro"/>
</dbReference>
<name>A0A1M2V3M5_TRAPU</name>
<feature type="transmembrane region" description="Helical" evidence="9">
    <location>
        <begin position="6"/>
        <end position="26"/>
    </location>
</feature>
<keyword evidence="11" id="KW-1185">Reference proteome</keyword>
<comment type="cofactor">
    <cofactor evidence="1">
        <name>heme</name>
        <dbReference type="ChEBI" id="CHEBI:30413"/>
    </cofactor>
</comment>
<dbReference type="GO" id="GO:0016705">
    <property type="term" value="F:oxidoreductase activity, acting on paired donors, with incorporation or reduction of molecular oxygen"/>
    <property type="evidence" value="ECO:0007669"/>
    <property type="project" value="InterPro"/>
</dbReference>
<dbReference type="InterPro" id="IPR036396">
    <property type="entry name" value="Cyt_P450_sf"/>
</dbReference>
<keyword evidence="8" id="KW-0503">Monooxygenase</keyword>
<reference evidence="10 11" key="1">
    <citation type="submission" date="2016-10" db="EMBL/GenBank/DDBJ databases">
        <title>Genome sequence of the basidiomycete white-rot fungus Trametes pubescens.</title>
        <authorList>
            <person name="Makela M.R."/>
            <person name="Granchi Z."/>
            <person name="Peng M."/>
            <person name="De Vries R.P."/>
            <person name="Grigoriev I."/>
            <person name="Riley R."/>
            <person name="Hilden K."/>
        </authorList>
    </citation>
    <scope>NUCLEOTIDE SEQUENCE [LARGE SCALE GENOMIC DNA]</scope>
    <source>
        <strain evidence="10 11">FBCC735</strain>
    </source>
</reference>
<evidence type="ECO:0000256" key="8">
    <source>
        <dbReference type="ARBA" id="ARBA00023033"/>
    </source>
</evidence>
<gene>
    <name evidence="10" type="ORF">TRAPUB_7316</name>
</gene>
<evidence type="ECO:0008006" key="12">
    <source>
        <dbReference type="Google" id="ProtNLM"/>
    </source>
</evidence>
<dbReference type="InterPro" id="IPR050121">
    <property type="entry name" value="Cytochrome_P450_monoxygenase"/>
</dbReference>
<evidence type="ECO:0000256" key="5">
    <source>
        <dbReference type="ARBA" id="ARBA00022723"/>
    </source>
</evidence>
<sequence length="320" mass="35866">MAGTLFLGAIAAVVIATLWYIFQAYLTSSPLDNLPGPPSPSFLLGNVIEVTDRNSWKRWKELVEAYGPVSRLHGMFGTRLLHISDPKAMYRVLIKDVELFPKQNAPSDEMHMLLGPGLLTTEGTQNRKQRKLMNPVFSVAHLRNMTHIFYGIAHKLQKAMDSRVGKDGGVMDVNGWMARTTLEMLGQAGLGYSFDNFLDDSTDSYGESLKMFFPVLSTITPVALSIPSLSYVFPDWLLKRLLGIFPQAEVRRMIAISNTMERRSLEIISEKKRALLKGDDALVHQIGEGKDIMSLLRESSFPRRRDVSGRRLLIATNAHS</sequence>
<dbReference type="Pfam" id="PF00067">
    <property type="entry name" value="p450"/>
    <property type="match status" value="1"/>
</dbReference>
<evidence type="ECO:0000256" key="3">
    <source>
        <dbReference type="ARBA" id="ARBA00010617"/>
    </source>
</evidence>
<dbReference type="AlphaFoldDB" id="A0A1M2V3M5"/>
<evidence type="ECO:0000256" key="4">
    <source>
        <dbReference type="ARBA" id="ARBA00022617"/>
    </source>
</evidence>
<dbReference type="GO" id="GO:0004497">
    <property type="term" value="F:monooxygenase activity"/>
    <property type="evidence" value="ECO:0007669"/>
    <property type="project" value="UniProtKB-KW"/>
</dbReference>
<evidence type="ECO:0000256" key="6">
    <source>
        <dbReference type="ARBA" id="ARBA00023002"/>
    </source>
</evidence>
<evidence type="ECO:0000256" key="1">
    <source>
        <dbReference type="ARBA" id="ARBA00001971"/>
    </source>
</evidence>
<organism evidence="10 11">
    <name type="scientific">Trametes pubescens</name>
    <name type="common">White-rot fungus</name>
    <dbReference type="NCBI Taxonomy" id="154538"/>
    <lineage>
        <taxon>Eukaryota</taxon>
        <taxon>Fungi</taxon>
        <taxon>Dikarya</taxon>
        <taxon>Basidiomycota</taxon>
        <taxon>Agaricomycotina</taxon>
        <taxon>Agaricomycetes</taxon>
        <taxon>Polyporales</taxon>
        <taxon>Polyporaceae</taxon>
        <taxon>Trametes</taxon>
    </lineage>
</organism>
<keyword evidence="5" id="KW-0479">Metal-binding</keyword>
<accession>A0A1M2V3M5</accession>
<dbReference type="PANTHER" id="PTHR24305:SF166">
    <property type="entry name" value="CYTOCHROME P450 12A4, MITOCHONDRIAL-RELATED"/>
    <property type="match status" value="1"/>
</dbReference>